<dbReference type="Proteomes" id="UP000182486">
    <property type="component" value="Unassembled WGS sequence"/>
</dbReference>
<dbReference type="PANTHER" id="PTHR43283:SF14">
    <property type="entry name" value="BLL8153 PROTEIN"/>
    <property type="match status" value="1"/>
</dbReference>
<protein>
    <submittedName>
        <fullName evidence="2">Serine hydrolase</fullName>
    </submittedName>
</protein>
<evidence type="ECO:0000313" key="3">
    <source>
        <dbReference type="Proteomes" id="UP000182486"/>
    </source>
</evidence>
<sequence length="393" mass="43204">MTSTTQQPAVQAGDPPSWWDRRSDLVMRRPFNEFTFTHMNWLMPTERVARGPAVRPLIAAPEPLDLTYRFDDRDLSLADLHRRTFTTAFVVLHRGAIVHECYPGMFAGPHTRMQLFSLSKSVTSVLIGIALAEGAIGSVKDQVTDYRRDFAGTAYDGTTLADLLDMTSGVGDLETWDGTDSAIRRFERAVLSGGDVAAIIRSVPRTGPIGERFNYSTFDAQVLGWVLEAATGRSLAAYASERLWSRIGAERDAYYGLTRSHPRTAIGAGAFNATARDLARVGRLMADDGVAGGHRLLSAEWVRRSRGTDLPHLAVGALGASGYDHYGYANQWWTLGESCFHAFTGLGVHGQYLFVDPAADVVIVKCSAWACEDDEARDRETITALRRIADHFA</sequence>
<dbReference type="PANTHER" id="PTHR43283">
    <property type="entry name" value="BETA-LACTAMASE-RELATED"/>
    <property type="match status" value="1"/>
</dbReference>
<keyword evidence="3" id="KW-1185">Reference proteome</keyword>
<dbReference type="AlphaFoldDB" id="A0A1K0FJK6"/>
<comment type="caution">
    <text evidence="2">The sequence shown here is derived from an EMBL/GenBank/DDBJ whole genome shotgun (WGS) entry which is preliminary data.</text>
</comment>
<feature type="domain" description="Beta-lactamase-related" evidence="1">
    <location>
        <begin position="86"/>
        <end position="372"/>
    </location>
</feature>
<evidence type="ECO:0000259" key="1">
    <source>
        <dbReference type="Pfam" id="PF00144"/>
    </source>
</evidence>
<accession>A0A1K0FJK6</accession>
<gene>
    <name evidence="2" type="ORF">BG844_17375</name>
</gene>
<dbReference type="EMBL" id="MEIA01000178">
    <property type="protein sequence ID" value="OJF13029.1"/>
    <property type="molecule type" value="Genomic_DNA"/>
</dbReference>
<evidence type="ECO:0000313" key="2">
    <source>
        <dbReference type="EMBL" id="OJF13029.1"/>
    </source>
</evidence>
<proteinExistence type="predicted"/>
<keyword evidence="2" id="KW-0378">Hydrolase</keyword>
<dbReference type="InterPro" id="IPR012338">
    <property type="entry name" value="Beta-lactam/transpept-like"/>
</dbReference>
<dbReference type="GO" id="GO:0016787">
    <property type="term" value="F:hydrolase activity"/>
    <property type="evidence" value="ECO:0007669"/>
    <property type="project" value="UniProtKB-KW"/>
</dbReference>
<dbReference type="Gene3D" id="3.40.710.10">
    <property type="entry name" value="DD-peptidase/beta-lactamase superfamily"/>
    <property type="match status" value="1"/>
</dbReference>
<organism evidence="2 3">
    <name type="scientific">Couchioplanes caeruleus subsp. caeruleus</name>
    <dbReference type="NCBI Taxonomy" id="56427"/>
    <lineage>
        <taxon>Bacteria</taxon>
        <taxon>Bacillati</taxon>
        <taxon>Actinomycetota</taxon>
        <taxon>Actinomycetes</taxon>
        <taxon>Micromonosporales</taxon>
        <taxon>Micromonosporaceae</taxon>
        <taxon>Couchioplanes</taxon>
    </lineage>
</organism>
<dbReference type="InterPro" id="IPR001466">
    <property type="entry name" value="Beta-lactam-related"/>
</dbReference>
<dbReference type="Pfam" id="PF00144">
    <property type="entry name" value="Beta-lactamase"/>
    <property type="match status" value="1"/>
</dbReference>
<dbReference type="RefSeq" id="WP_071806386.1">
    <property type="nucleotide sequence ID" value="NZ_MEIA01000178.1"/>
</dbReference>
<dbReference type="InterPro" id="IPR050789">
    <property type="entry name" value="Diverse_Enzym_Activities"/>
</dbReference>
<reference evidence="2 3" key="1">
    <citation type="submission" date="2016-09" db="EMBL/GenBank/DDBJ databases">
        <title>Couchioplanes caeruleus draft genome sequence.</title>
        <authorList>
            <person name="Sheehan J."/>
            <person name="Caffrey P."/>
        </authorList>
    </citation>
    <scope>NUCLEOTIDE SEQUENCE [LARGE SCALE GENOMIC DNA]</scope>
    <source>
        <strain evidence="2 3">DSM 43634</strain>
    </source>
</reference>
<dbReference type="SUPFAM" id="SSF56601">
    <property type="entry name" value="beta-lactamase/transpeptidase-like"/>
    <property type="match status" value="1"/>
</dbReference>
<name>A0A1K0FJK6_9ACTN</name>